<sequence>MGKNGSDVAPEVADSFLMADNFSPIVHGVEQGRLTLDNHNHMLARLSIQNLPGRAQHAAAQSTSQMRSIGIELGPAISVATIPGNRLRSRATRPNPTCPNTAIDDEYCERRLESPREEYGAAGQYGLGAVGNLVLSVSLEPIPI</sequence>
<proteinExistence type="predicted"/>
<accession>A0A024TLR8</accession>
<evidence type="ECO:0000313" key="1">
    <source>
        <dbReference type="EMBL" id="ETV94963.1"/>
    </source>
</evidence>
<dbReference type="RefSeq" id="XP_008876555.1">
    <property type="nucleotide sequence ID" value="XM_008878333.1"/>
</dbReference>
<gene>
    <name evidence="1" type="ORF">H310_11606</name>
</gene>
<dbReference type="Gene3D" id="1.20.1110.10">
    <property type="entry name" value="Calcium-transporting ATPase, transmembrane domain"/>
    <property type="match status" value="1"/>
</dbReference>
<reference evidence="1" key="1">
    <citation type="submission" date="2013-12" db="EMBL/GenBank/DDBJ databases">
        <title>The Genome Sequence of Aphanomyces invadans NJM9701.</title>
        <authorList>
            <consortium name="The Broad Institute Genomics Platform"/>
            <person name="Russ C."/>
            <person name="Tyler B."/>
            <person name="van West P."/>
            <person name="Dieguez-Uribeondo J."/>
            <person name="Young S.K."/>
            <person name="Zeng Q."/>
            <person name="Gargeya S."/>
            <person name="Fitzgerald M."/>
            <person name="Abouelleil A."/>
            <person name="Alvarado L."/>
            <person name="Chapman S.B."/>
            <person name="Gainer-Dewar J."/>
            <person name="Goldberg J."/>
            <person name="Griggs A."/>
            <person name="Gujja S."/>
            <person name="Hansen M."/>
            <person name="Howarth C."/>
            <person name="Imamovic A."/>
            <person name="Ireland A."/>
            <person name="Larimer J."/>
            <person name="McCowan C."/>
            <person name="Murphy C."/>
            <person name="Pearson M."/>
            <person name="Poon T.W."/>
            <person name="Priest M."/>
            <person name="Roberts A."/>
            <person name="Saif S."/>
            <person name="Shea T."/>
            <person name="Sykes S."/>
            <person name="Wortman J."/>
            <person name="Nusbaum C."/>
            <person name="Birren B."/>
        </authorList>
    </citation>
    <scope>NUCLEOTIDE SEQUENCE [LARGE SCALE GENOMIC DNA]</scope>
    <source>
        <strain evidence="1">NJM9701</strain>
    </source>
</reference>
<organism evidence="1">
    <name type="scientific">Aphanomyces invadans</name>
    <dbReference type="NCBI Taxonomy" id="157072"/>
    <lineage>
        <taxon>Eukaryota</taxon>
        <taxon>Sar</taxon>
        <taxon>Stramenopiles</taxon>
        <taxon>Oomycota</taxon>
        <taxon>Saprolegniomycetes</taxon>
        <taxon>Saprolegniales</taxon>
        <taxon>Verrucalvaceae</taxon>
        <taxon>Aphanomyces</taxon>
    </lineage>
</organism>
<protein>
    <submittedName>
        <fullName evidence="1">Uncharacterized protein</fullName>
    </submittedName>
</protein>
<dbReference type="VEuPathDB" id="FungiDB:H310_11606"/>
<dbReference type="InterPro" id="IPR023214">
    <property type="entry name" value="HAD_sf"/>
</dbReference>
<name>A0A024TLR8_9STRA</name>
<dbReference type="AlphaFoldDB" id="A0A024TLR8"/>
<dbReference type="GeneID" id="20088656"/>
<dbReference type="EMBL" id="KI913983">
    <property type="protein sequence ID" value="ETV94963.1"/>
    <property type="molecule type" value="Genomic_DNA"/>
</dbReference>
<dbReference type="STRING" id="157072.A0A024TLR8"/>
<dbReference type="Gene3D" id="3.40.50.1000">
    <property type="entry name" value="HAD superfamily/HAD-like"/>
    <property type="match status" value="1"/>
</dbReference>